<reference evidence="16" key="1">
    <citation type="submission" date="2021-03" db="EMBL/GenBank/DDBJ databases">
        <title>Comparative genomics and phylogenomic investigation of the class Geoglossomycetes provide insights into ecological specialization and systematics.</title>
        <authorList>
            <person name="Melie T."/>
            <person name="Pirro S."/>
            <person name="Miller A.N."/>
            <person name="Quandt A."/>
        </authorList>
    </citation>
    <scope>NUCLEOTIDE SEQUENCE</scope>
    <source>
        <strain evidence="16">CAQ_001_2017</strain>
    </source>
</reference>
<feature type="compositionally biased region" description="Basic and acidic residues" evidence="14">
    <location>
        <begin position="238"/>
        <end position="253"/>
    </location>
</feature>
<feature type="domain" description="Thioredoxin" evidence="15">
    <location>
        <begin position="65"/>
        <end position="231"/>
    </location>
</feature>
<evidence type="ECO:0000256" key="12">
    <source>
        <dbReference type="ARBA" id="ARBA00049091"/>
    </source>
</evidence>
<sequence>MPVELRKRKAPAAPAAPAPPAKKASRANAKANPVKAAAAKVKEAITGKKTKKQGATAADKSEANGASAAAAPNGSTERVKVGDVIALEGFGGEVETNDGEKTTLKALVDASKNGVVIFTYPKAGTPGCTTQACNFRDAYAPLTSTGLSIYGLSTDSPKANTSFKTNKNLPYPLLCDPNASLIGAIGFKKSPKGTTRGVFVVNKEGKVLIAEAGSPSSTVEVVKKLVGKGEANGVPASAEEKEAEEKKDDEEKANVASEVADTAAKLDGNAEGNGEAGKV</sequence>
<dbReference type="GO" id="GO:0045454">
    <property type="term" value="P:cell redox homeostasis"/>
    <property type="evidence" value="ECO:0007669"/>
    <property type="project" value="TreeGrafter"/>
</dbReference>
<evidence type="ECO:0000256" key="8">
    <source>
        <dbReference type="ARBA" id="ARBA00023242"/>
    </source>
</evidence>
<evidence type="ECO:0000256" key="4">
    <source>
        <dbReference type="ARBA" id="ARBA00022559"/>
    </source>
</evidence>
<dbReference type="InterPro" id="IPR000866">
    <property type="entry name" value="AhpC/TSA"/>
</dbReference>
<evidence type="ECO:0000256" key="13">
    <source>
        <dbReference type="ARBA" id="ARBA00077538"/>
    </source>
</evidence>
<evidence type="ECO:0000256" key="1">
    <source>
        <dbReference type="ARBA" id="ARBA00004123"/>
    </source>
</evidence>
<proteinExistence type="inferred from homology"/>
<dbReference type="GO" id="GO:0005634">
    <property type="term" value="C:nucleus"/>
    <property type="evidence" value="ECO:0007669"/>
    <property type="project" value="UniProtKB-SubCell"/>
</dbReference>
<keyword evidence="7" id="KW-1015">Disulfide bond</keyword>
<dbReference type="Proteomes" id="UP000750711">
    <property type="component" value="Unassembled WGS sequence"/>
</dbReference>
<feature type="compositionally biased region" description="Basic residues" evidence="14">
    <location>
        <begin position="1"/>
        <end position="10"/>
    </location>
</feature>
<evidence type="ECO:0000313" key="16">
    <source>
        <dbReference type="EMBL" id="KAH0558829.1"/>
    </source>
</evidence>
<organism evidence="16 17">
    <name type="scientific">Trichoglossum hirsutum</name>
    <dbReference type="NCBI Taxonomy" id="265104"/>
    <lineage>
        <taxon>Eukaryota</taxon>
        <taxon>Fungi</taxon>
        <taxon>Dikarya</taxon>
        <taxon>Ascomycota</taxon>
        <taxon>Pezizomycotina</taxon>
        <taxon>Geoglossomycetes</taxon>
        <taxon>Geoglossales</taxon>
        <taxon>Geoglossaceae</taxon>
        <taxon>Trichoglossum</taxon>
    </lineage>
</organism>
<dbReference type="InterPro" id="IPR036249">
    <property type="entry name" value="Thioredoxin-like_sf"/>
</dbReference>
<feature type="region of interest" description="Disordered" evidence="14">
    <location>
        <begin position="1"/>
        <end position="75"/>
    </location>
</feature>
<evidence type="ECO:0000256" key="11">
    <source>
        <dbReference type="ARBA" id="ARBA00038489"/>
    </source>
</evidence>
<dbReference type="CDD" id="cd03017">
    <property type="entry name" value="PRX_BCP"/>
    <property type="match status" value="1"/>
</dbReference>
<comment type="subunit">
    <text evidence="2">Monomer.</text>
</comment>
<keyword evidence="4" id="KW-0575">Peroxidase</keyword>
<dbReference type="GO" id="GO:0008379">
    <property type="term" value="F:thioredoxin peroxidase activity"/>
    <property type="evidence" value="ECO:0007669"/>
    <property type="project" value="TreeGrafter"/>
</dbReference>
<comment type="similarity">
    <text evidence="11">Belongs to the peroxiredoxin family. BCP/PrxQ subfamily.</text>
</comment>
<keyword evidence="6" id="KW-0560">Oxidoreductase</keyword>
<dbReference type="InterPro" id="IPR050924">
    <property type="entry name" value="Peroxiredoxin_BCP/PrxQ"/>
</dbReference>
<dbReference type="PANTHER" id="PTHR42801">
    <property type="entry name" value="THIOREDOXIN-DEPENDENT PEROXIDE REDUCTASE"/>
    <property type="match status" value="1"/>
</dbReference>
<evidence type="ECO:0000313" key="17">
    <source>
        <dbReference type="Proteomes" id="UP000750711"/>
    </source>
</evidence>
<feature type="region of interest" description="Disordered" evidence="14">
    <location>
        <begin position="230"/>
        <end position="279"/>
    </location>
</feature>
<evidence type="ECO:0000256" key="6">
    <source>
        <dbReference type="ARBA" id="ARBA00023002"/>
    </source>
</evidence>
<keyword evidence="5" id="KW-0049">Antioxidant</keyword>
<evidence type="ECO:0000256" key="7">
    <source>
        <dbReference type="ARBA" id="ARBA00023157"/>
    </source>
</evidence>
<evidence type="ECO:0000256" key="14">
    <source>
        <dbReference type="SAM" id="MobiDB-lite"/>
    </source>
</evidence>
<comment type="subcellular location">
    <subcellularLocation>
        <location evidence="1">Nucleus</location>
    </subcellularLocation>
</comment>
<name>A0A9P8LAZ8_9PEZI</name>
<keyword evidence="9" id="KW-0676">Redox-active center</keyword>
<dbReference type="SUPFAM" id="SSF52833">
    <property type="entry name" value="Thioredoxin-like"/>
    <property type="match status" value="1"/>
</dbReference>
<dbReference type="Gene3D" id="3.40.30.10">
    <property type="entry name" value="Glutaredoxin"/>
    <property type="match status" value="1"/>
</dbReference>
<evidence type="ECO:0000256" key="9">
    <source>
        <dbReference type="ARBA" id="ARBA00023284"/>
    </source>
</evidence>
<evidence type="ECO:0000256" key="5">
    <source>
        <dbReference type="ARBA" id="ARBA00022862"/>
    </source>
</evidence>
<evidence type="ECO:0000256" key="3">
    <source>
        <dbReference type="ARBA" id="ARBA00013017"/>
    </source>
</evidence>
<evidence type="ECO:0000256" key="10">
    <source>
        <dbReference type="ARBA" id="ARBA00032824"/>
    </source>
</evidence>
<accession>A0A9P8LAZ8</accession>
<keyword evidence="8" id="KW-0539">Nucleus</keyword>
<dbReference type="PROSITE" id="PS51352">
    <property type="entry name" value="THIOREDOXIN_2"/>
    <property type="match status" value="1"/>
</dbReference>
<dbReference type="Pfam" id="PF00578">
    <property type="entry name" value="AhpC-TSA"/>
    <property type="match status" value="1"/>
</dbReference>
<dbReference type="EC" id="1.11.1.24" evidence="3"/>
<dbReference type="AlphaFoldDB" id="A0A9P8LAZ8"/>
<dbReference type="GO" id="GO:0034599">
    <property type="term" value="P:cellular response to oxidative stress"/>
    <property type="evidence" value="ECO:0007669"/>
    <property type="project" value="TreeGrafter"/>
</dbReference>
<comment type="catalytic activity">
    <reaction evidence="12">
        <text>a hydroperoxide + [thioredoxin]-dithiol = an alcohol + [thioredoxin]-disulfide + H2O</text>
        <dbReference type="Rhea" id="RHEA:62620"/>
        <dbReference type="Rhea" id="RHEA-COMP:10698"/>
        <dbReference type="Rhea" id="RHEA-COMP:10700"/>
        <dbReference type="ChEBI" id="CHEBI:15377"/>
        <dbReference type="ChEBI" id="CHEBI:29950"/>
        <dbReference type="ChEBI" id="CHEBI:30879"/>
        <dbReference type="ChEBI" id="CHEBI:35924"/>
        <dbReference type="ChEBI" id="CHEBI:50058"/>
        <dbReference type="EC" id="1.11.1.24"/>
    </reaction>
</comment>
<evidence type="ECO:0000256" key="2">
    <source>
        <dbReference type="ARBA" id="ARBA00011245"/>
    </source>
</evidence>
<comment type="caution">
    <text evidence="16">The sequence shown here is derived from an EMBL/GenBank/DDBJ whole genome shotgun (WGS) entry which is preliminary data.</text>
</comment>
<keyword evidence="17" id="KW-1185">Reference proteome</keyword>
<dbReference type="GO" id="GO:0005737">
    <property type="term" value="C:cytoplasm"/>
    <property type="evidence" value="ECO:0007669"/>
    <property type="project" value="TreeGrafter"/>
</dbReference>
<protein>
    <recommendedName>
        <fullName evidence="3">thioredoxin-dependent peroxiredoxin</fullName>
        <ecNumber evidence="3">1.11.1.24</ecNumber>
    </recommendedName>
    <alternativeName>
        <fullName evidence="13">Nuclear thiol peroxidase</fullName>
    </alternativeName>
    <alternativeName>
        <fullName evidence="10">Thioredoxin peroxidase</fullName>
    </alternativeName>
</protein>
<dbReference type="FunFam" id="3.40.30.10:FF:000157">
    <property type="entry name" value="DOT5p Nuclear thiol peroxidase"/>
    <property type="match status" value="1"/>
</dbReference>
<evidence type="ECO:0000259" key="15">
    <source>
        <dbReference type="PROSITE" id="PS51352"/>
    </source>
</evidence>
<dbReference type="InterPro" id="IPR013766">
    <property type="entry name" value="Thioredoxin_domain"/>
</dbReference>
<gene>
    <name evidence="16" type="ORF">GP486_004528</name>
</gene>
<feature type="compositionally biased region" description="Low complexity" evidence="14">
    <location>
        <begin position="26"/>
        <end position="39"/>
    </location>
</feature>
<dbReference type="PANTHER" id="PTHR42801:SF23">
    <property type="entry name" value="PEROXIREDOXIN DOT5"/>
    <property type="match status" value="1"/>
</dbReference>
<dbReference type="EMBL" id="JAGHQM010000725">
    <property type="protein sequence ID" value="KAH0558829.1"/>
    <property type="molecule type" value="Genomic_DNA"/>
</dbReference>
<feature type="compositionally biased region" description="Low complexity" evidence="14">
    <location>
        <begin position="53"/>
        <end position="71"/>
    </location>
</feature>